<dbReference type="AlphaFoldDB" id="A0A3B1BWT8"/>
<dbReference type="Pfam" id="PF01479">
    <property type="entry name" value="S4"/>
    <property type="match status" value="1"/>
</dbReference>
<sequence>MPKKRLDILLTKRGLAQSRNRAQALILAGEVLVDNEKIVKSGAPVSEDCEITVKKRQADYVSRGGIKLAFALDRFGIDPSGKICADVGASTGGFTDCLLQRGAIKVWALDSGVNQLDYRLRIDNRVIALEKTNVRKIDPAIITDSLDIIVADVSFISLRLVIPPLLGRLSLKADLALLVKPQFEAGKNKVGKGGIVKDARIHEEVIENLKEFFVKEERLTYISVCESPIQGAKGNREYFLHFKTA</sequence>
<accession>A0A3B1BWT8</accession>
<dbReference type="PROSITE" id="PS50889">
    <property type="entry name" value="S4"/>
    <property type="match status" value="1"/>
</dbReference>
<gene>
    <name evidence="4" type="ORF">MNBD_NITROSPINAE04-2328</name>
</gene>
<dbReference type="Pfam" id="PF01728">
    <property type="entry name" value="FtsJ"/>
    <property type="match status" value="1"/>
</dbReference>
<evidence type="ECO:0000313" key="4">
    <source>
        <dbReference type="EMBL" id="VAX22409.1"/>
    </source>
</evidence>
<evidence type="ECO:0000256" key="2">
    <source>
        <dbReference type="ARBA" id="ARBA00029460"/>
    </source>
</evidence>
<organism evidence="4">
    <name type="scientific">hydrothermal vent metagenome</name>
    <dbReference type="NCBI Taxonomy" id="652676"/>
    <lineage>
        <taxon>unclassified sequences</taxon>
        <taxon>metagenomes</taxon>
        <taxon>ecological metagenomes</taxon>
    </lineage>
</organism>
<dbReference type="GO" id="GO:0032259">
    <property type="term" value="P:methylation"/>
    <property type="evidence" value="ECO:0007669"/>
    <property type="project" value="UniProtKB-KW"/>
</dbReference>
<keyword evidence="4" id="KW-0489">Methyltransferase</keyword>
<reference evidence="4" key="1">
    <citation type="submission" date="2018-06" db="EMBL/GenBank/DDBJ databases">
        <authorList>
            <person name="Zhirakovskaya E."/>
        </authorList>
    </citation>
    <scope>NUCLEOTIDE SEQUENCE</scope>
</reference>
<proteinExistence type="inferred from homology"/>
<dbReference type="InterPro" id="IPR002942">
    <property type="entry name" value="S4_RNA-bd"/>
</dbReference>
<keyword evidence="1" id="KW-0694">RNA-binding</keyword>
<protein>
    <submittedName>
        <fullName evidence="4">RNA binding methyltransferase FtsJ like</fullName>
    </submittedName>
</protein>
<dbReference type="EMBL" id="UOGA01000225">
    <property type="protein sequence ID" value="VAX22409.1"/>
    <property type="molecule type" value="Genomic_DNA"/>
</dbReference>
<dbReference type="InterPro" id="IPR029063">
    <property type="entry name" value="SAM-dependent_MTases_sf"/>
</dbReference>
<dbReference type="InterPro" id="IPR004538">
    <property type="entry name" value="Hemolysin_A/TlyA"/>
</dbReference>
<dbReference type="PANTHER" id="PTHR32319:SF0">
    <property type="entry name" value="BACTERIAL HEMOLYSIN-LIKE PROTEIN"/>
    <property type="match status" value="1"/>
</dbReference>
<dbReference type="InterPro" id="IPR002877">
    <property type="entry name" value="RNA_MeTrfase_FtsJ_dom"/>
</dbReference>
<feature type="domain" description="RNA-binding S4" evidence="3">
    <location>
        <begin position="4"/>
        <end position="69"/>
    </location>
</feature>
<dbReference type="InterPro" id="IPR047048">
    <property type="entry name" value="TlyA"/>
</dbReference>
<dbReference type="InterPro" id="IPR036986">
    <property type="entry name" value="S4_RNA-bd_sf"/>
</dbReference>
<dbReference type="Gene3D" id="3.10.290.10">
    <property type="entry name" value="RNA-binding S4 domain"/>
    <property type="match status" value="1"/>
</dbReference>
<dbReference type="PANTHER" id="PTHR32319">
    <property type="entry name" value="BACTERIAL HEMOLYSIN-LIKE PROTEIN"/>
    <property type="match status" value="1"/>
</dbReference>
<name>A0A3B1BWT8_9ZZZZ</name>
<evidence type="ECO:0000259" key="3">
    <source>
        <dbReference type="SMART" id="SM00363"/>
    </source>
</evidence>
<dbReference type="SMART" id="SM00363">
    <property type="entry name" value="S4"/>
    <property type="match status" value="1"/>
</dbReference>
<comment type="similarity">
    <text evidence="2">Belongs to the TlyA family.</text>
</comment>
<evidence type="ECO:0000256" key="1">
    <source>
        <dbReference type="ARBA" id="ARBA00022884"/>
    </source>
</evidence>
<dbReference type="SUPFAM" id="SSF53335">
    <property type="entry name" value="S-adenosyl-L-methionine-dependent methyltransferases"/>
    <property type="match status" value="1"/>
</dbReference>
<dbReference type="CDD" id="cd00165">
    <property type="entry name" value="S4"/>
    <property type="match status" value="1"/>
</dbReference>
<dbReference type="NCBIfam" id="TIGR00478">
    <property type="entry name" value="tly"/>
    <property type="match status" value="1"/>
</dbReference>
<dbReference type="Gene3D" id="3.40.50.150">
    <property type="entry name" value="Vaccinia Virus protein VP39"/>
    <property type="match status" value="1"/>
</dbReference>
<dbReference type="SUPFAM" id="SSF55174">
    <property type="entry name" value="Alpha-L RNA-binding motif"/>
    <property type="match status" value="1"/>
</dbReference>
<dbReference type="GO" id="GO:0008168">
    <property type="term" value="F:methyltransferase activity"/>
    <property type="evidence" value="ECO:0007669"/>
    <property type="project" value="UniProtKB-KW"/>
</dbReference>
<dbReference type="GO" id="GO:0003723">
    <property type="term" value="F:RNA binding"/>
    <property type="evidence" value="ECO:0007669"/>
    <property type="project" value="UniProtKB-KW"/>
</dbReference>
<keyword evidence="4" id="KW-0808">Transferase</keyword>
<dbReference type="PIRSF" id="PIRSF005578">
    <property type="entry name" value="TlyA"/>
    <property type="match status" value="1"/>
</dbReference>